<evidence type="ECO:0000313" key="3">
    <source>
        <dbReference type="EMBL" id="MCT8990069.1"/>
    </source>
</evidence>
<dbReference type="SUPFAM" id="SSF53474">
    <property type="entry name" value="alpha/beta-Hydrolases"/>
    <property type="match status" value="1"/>
</dbReference>
<dbReference type="GO" id="GO:0016787">
    <property type="term" value="F:hydrolase activity"/>
    <property type="evidence" value="ECO:0007669"/>
    <property type="project" value="UniProtKB-KW"/>
</dbReference>
<comment type="caution">
    <text evidence="3">The sequence shown here is derived from an EMBL/GenBank/DDBJ whole genome shotgun (WGS) entry which is preliminary data.</text>
</comment>
<keyword evidence="4" id="KW-1185">Reference proteome</keyword>
<dbReference type="InterPro" id="IPR000073">
    <property type="entry name" value="AB_hydrolase_1"/>
</dbReference>
<sequence>MLERTITDWDDAYTNAAYIPGGDSWPERWAAQAARFRESIQASRAELDLAYGEGPRNRLDLFRPERSPKGLVVFIHGGYWLKFDKSYWSHLAAGPLAHGFAVALPSYTLCPQNRISGITAEVARAIAFAAERVAGPIFLAGHSAGGHLVTRMISATSPLALEIQERIARTVSISGLHDLRPLMMTAMNEGLRLDDAEALAESPALLRPMPKARLIAWVGAAERSEFLRQNALIANIWVGLGASTAAVVEPDRHHFNIVDGLIEADHPLTRTLLTE</sequence>
<accession>A0A9X2X7W7</accession>
<dbReference type="InterPro" id="IPR029058">
    <property type="entry name" value="AB_hydrolase_fold"/>
</dbReference>
<dbReference type="Pfam" id="PF12697">
    <property type="entry name" value="Abhydrolase_6"/>
    <property type="match status" value="1"/>
</dbReference>
<organism evidence="3 4">
    <name type="scientific">Chelativorans petroleitrophicus</name>
    <dbReference type="NCBI Taxonomy" id="2975484"/>
    <lineage>
        <taxon>Bacteria</taxon>
        <taxon>Pseudomonadati</taxon>
        <taxon>Pseudomonadota</taxon>
        <taxon>Alphaproteobacteria</taxon>
        <taxon>Hyphomicrobiales</taxon>
        <taxon>Phyllobacteriaceae</taxon>
        <taxon>Chelativorans</taxon>
    </lineage>
</organism>
<dbReference type="AlphaFoldDB" id="A0A9X2X7W7"/>
<name>A0A9X2X7W7_9HYPH</name>
<dbReference type="Proteomes" id="UP001149009">
    <property type="component" value="Unassembled WGS sequence"/>
</dbReference>
<proteinExistence type="predicted"/>
<gene>
    <name evidence="3" type="ORF">NYR54_07145</name>
</gene>
<reference evidence="3" key="1">
    <citation type="submission" date="2022-08" db="EMBL/GenBank/DDBJ databases">
        <title>Chelativorans sichuanense sp. nov., a paraffin oil-degrading bacterium isolated from a mixture of oil-based drill cuttings and paddy soil.</title>
        <authorList>
            <person name="Yu J."/>
            <person name="Liu H."/>
            <person name="Chen Q."/>
        </authorList>
    </citation>
    <scope>NUCLEOTIDE SEQUENCE</scope>
    <source>
        <strain evidence="3">SCAU 2101</strain>
    </source>
</reference>
<evidence type="ECO:0000313" key="4">
    <source>
        <dbReference type="Proteomes" id="UP001149009"/>
    </source>
</evidence>
<protein>
    <submittedName>
        <fullName evidence="3">Alpha/beta hydrolase</fullName>
    </submittedName>
</protein>
<dbReference type="PANTHER" id="PTHR48081:SF33">
    <property type="entry name" value="KYNURENINE FORMAMIDASE"/>
    <property type="match status" value="1"/>
</dbReference>
<dbReference type="RefSeq" id="WP_261514915.1">
    <property type="nucleotide sequence ID" value="NZ_JAODNV010000007.1"/>
</dbReference>
<evidence type="ECO:0000256" key="1">
    <source>
        <dbReference type="ARBA" id="ARBA00022801"/>
    </source>
</evidence>
<keyword evidence="1 3" id="KW-0378">Hydrolase</keyword>
<dbReference type="InterPro" id="IPR050300">
    <property type="entry name" value="GDXG_lipolytic_enzyme"/>
</dbReference>
<evidence type="ECO:0000259" key="2">
    <source>
        <dbReference type="Pfam" id="PF12697"/>
    </source>
</evidence>
<dbReference type="PANTHER" id="PTHR48081">
    <property type="entry name" value="AB HYDROLASE SUPERFAMILY PROTEIN C4A8.06C"/>
    <property type="match status" value="1"/>
</dbReference>
<dbReference type="Gene3D" id="3.40.50.1820">
    <property type="entry name" value="alpha/beta hydrolase"/>
    <property type="match status" value="1"/>
</dbReference>
<dbReference type="EMBL" id="JAODNV010000007">
    <property type="protein sequence ID" value="MCT8990069.1"/>
    <property type="molecule type" value="Genomic_DNA"/>
</dbReference>
<feature type="domain" description="AB hydrolase-1" evidence="2">
    <location>
        <begin position="72"/>
        <end position="245"/>
    </location>
</feature>